<reference evidence="1" key="1">
    <citation type="submission" date="2020-05" db="EMBL/GenBank/DDBJ databases">
        <title>Fertoebacter nigrum gen. nov., sp. nov., a new member of the family Rhodobacteraceae.</title>
        <authorList>
            <person name="Szuroczki S."/>
            <person name="Abbaszade G."/>
            <person name="Buni D."/>
            <person name="Schumann P."/>
            <person name="Toth E."/>
        </authorList>
    </citation>
    <scope>NUCLEOTIDE SEQUENCE</scope>
    <source>
        <strain evidence="1">RG-N-1a</strain>
    </source>
</reference>
<proteinExistence type="predicted"/>
<evidence type="ECO:0000313" key="2">
    <source>
        <dbReference type="Proteomes" id="UP000484076"/>
    </source>
</evidence>
<evidence type="ECO:0000313" key="1">
    <source>
        <dbReference type="EMBL" id="NUB43642.1"/>
    </source>
</evidence>
<gene>
    <name evidence="1" type="ORF">GEU84_004530</name>
</gene>
<sequence>MADATEMRIQMAMRLALARLHIEEGLDLQLVLAVAHAEVATAIAAACGGDVAADCLRRAAQQVEGWPALADSALARAAPAGRA</sequence>
<organism evidence="1 2">
    <name type="scientific">Fertoeibacter niger</name>
    <dbReference type="NCBI Taxonomy" id="2656921"/>
    <lineage>
        <taxon>Bacteria</taxon>
        <taxon>Pseudomonadati</taxon>
        <taxon>Pseudomonadota</taxon>
        <taxon>Alphaproteobacteria</taxon>
        <taxon>Rhodobacterales</taxon>
        <taxon>Paracoccaceae</taxon>
        <taxon>Fertoeibacter</taxon>
    </lineage>
</organism>
<comment type="caution">
    <text evidence="1">The sequence shown here is derived from an EMBL/GenBank/DDBJ whole genome shotgun (WGS) entry which is preliminary data.</text>
</comment>
<protein>
    <submittedName>
        <fullName evidence="1">Uncharacterized protein</fullName>
    </submittedName>
</protein>
<accession>A0A8X8KQ35</accession>
<name>A0A8X8KQ35_9RHOB</name>
<dbReference type="RefSeq" id="WP_152824296.1">
    <property type="nucleotide sequence ID" value="NZ_WHUT02000002.1"/>
</dbReference>
<dbReference type="Proteomes" id="UP000484076">
    <property type="component" value="Unassembled WGS sequence"/>
</dbReference>
<keyword evidence="2" id="KW-1185">Reference proteome</keyword>
<dbReference type="AlphaFoldDB" id="A0A8X8KQ35"/>
<dbReference type="EMBL" id="WHUT02000002">
    <property type="protein sequence ID" value="NUB43642.1"/>
    <property type="molecule type" value="Genomic_DNA"/>
</dbReference>